<comment type="caution">
    <text evidence="1">The sequence shown here is derived from an EMBL/GenBank/DDBJ whole genome shotgun (WGS) entry which is preliminary data.</text>
</comment>
<sequence>MDTRAEIARMRAEAMHYRQLAACNRRIAREAKERGDQLGALKARIRTTELVRSAQQRDARAKELRACLAA</sequence>
<gene>
    <name evidence="1" type="ORF">WK57_30490</name>
</gene>
<dbReference type="AlphaFoldDB" id="A0AA40R544"/>
<proteinExistence type="predicted"/>
<dbReference type="EMBL" id="LNJU01000005">
    <property type="protein sequence ID" value="KWZ53319.1"/>
    <property type="molecule type" value="Genomic_DNA"/>
</dbReference>
<protein>
    <submittedName>
        <fullName evidence="1">Uncharacterized protein</fullName>
    </submittedName>
</protein>
<accession>A0AA40R544</accession>
<dbReference type="Proteomes" id="UP000070119">
    <property type="component" value="Chromosome 2"/>
</dbReference>
<reference evidence="1 2" key="1">
    <citation type="submission" date="2015-11" db="EMBL/GenBank/DDBJ databases">
        <authorList>
            <person name="Sahl J."/>
            <person name="Wagner D."/>
            <person name="Keim P."/>
        </authorList>
    </citation>
    <scope>NUCLEOTIDE SEQUENCE [LARGE SCALE GENOMIC DNA]</scope>
    <source>
        <strain evidence="1 2">MSMB1157</strain>
    </source>
</reference>
<name>A0AA40R544_9BURK</name>
<evidence type="ECO:0000313" key="2">
    <source>
        <dbReference type="Proteomes" id="UP000070119"/>
    </source>
</evidence>
<evidence type="ECO:0000313" key="1">
    <source>
        <dbReference type="EMBL" id="KWZ53319.1"/>
    </source>
</evidence>
<organism evidence="1 2">
    <name type="scientific">Burkholderia ubonensis</name>
    <dbReference type="NCBI Taxonomy" id="101571"/>
    <lineage>
        <taxon>Bacteria</taxon>
        <taxon>Pseudomonadati</taxon>
        <taxon>Pseudomonadota</taxon>
        <taxon>Betaproteobacteria</taxon>
        <taxon>Burkholderiales</taxon>
        <taxon>Burkholderiaceae</taxon>
        <taxon>Burkholderia</taxon>
        <taxon>Burkholderia cepacia complex</taxon>
    </lineage>
</organism>